<sequence>MEHLLSSLPRLVRFMLRHFANGAVLGLILAELLLWGDVLGLRQLVVLAEAGAILTLAFLAYAAMLFGTLAMSVAVMNLGPE</sequence>
<feature type="transmembrane region" description="Helical" evidence="1">
    <location>
        <begin position="53"/>
        <end position="76"/>
    </location>
</feature>
<feature type="transmembrane region" description="Helical" evidence="1">
    <location>
        <begin position="20"/>
        <end position="41"/>
    </location>
</feature>
<reference evidence="3" key="1">
    <citation type="journal article" date="2019" name="Int. J. Syst. Evol. Microbiol.">
        <title>The Global Catalogue of Microorganisms (GCM) 10K type strain sequencing project: providing services to taxonomists for standard genome sequencing and annotation.</title>
        <authorList>
            <consortium name="The Broad Institute Genomics Platform"/>
            <consortium name="The Broad Institute Genome Sequencing Center for Infectious Disease"/>
            <person name="Wu L."/>
            <person name="Ma J."/>
        </authorList>
    </citation>
    <scope>NUCLEOTIDE SEQUENCE [LARGE SCALE GENOMIC DNA]</scope>
    <source>
        <strain evidence="3">KCTC 62102</strain>
    </source>
</reference>
<evidence type="ECO:0000256" key="1">
    <source>
        <dbReference type="SAM" id="Phobius"/>
    </source>
</evidence>
<organism evidence="2 3">
    <name type="scientific">Tabrizicola soli</name>
    <dbReference type="NCBI Taxonomy" id="2185115"/>
    <lineage>
        <taxon>Bacteria</taxon>
        <taxon>Pseudomonadati</taxon>
        <taxon>Pseudomonadota</taxon>
        <taxon>Alphaproteobacteria</taxon>
        <taxon>Rhodobacterales</taxon>
        <taxon>Paracoccaceae</taxon>
        <taxon>Tabrizicola</taxon>
    </lineage>
</organism>
<keyword evidence="1" id="KW-0812">Transmembrane</keyword>
<name>A0ABV7DS85_9RHOB</name>
<evidence type="ECO:0000313" key="2">
    <source>
        <dbReference type="EMBL" id="MFC3085877.1"/>
    </source>
</evidence>
<dbReference type="Proteomes" id="UP001595445">
    <property type="component" value="Unassembled WGS sequence"/>
</dbReference>
<keyword evidence="1" id="KW-1133">Transmembrane helix</keyword>
<dbReference type="EMBL" id="JBHRSM010000013">
    <property type="protein sequence ID" value="MFC3085877.1"/>
    <property type="molecule type" value="Genomic_DNA"/>
</dbReference>
<gene>
    <name evidence="2" type="ORF">ACFOD6_07430</name>
</gene>
<accession>A0ABV7DS85</accession>
<protein>
    <submittedName>
        <fullName evidence="2">Uncharacterized protein</fullName>
    </submittedName>
</protein>
<comment type="caution">
    <text evidence="2">The sequence shown here is derived from an EMBL/GenBank/DDBJ whole genome shotgun (WGS) entry which is preliminary data.</text>
</comment>
<evidence type="ECO:0000313" key="3">
    <source>
        <dbReference type="Proteomes" id="UP001595445"/>
    </source>
</evidence>
<keyword evidence="1" id="KW-0472">Membrane</keyword>
<proteinExistence type="predicted"/>
<keyword evidence="3" id="KW-1185">Reference proteome</keyword>